<gene>
    <name evidence="1" type="ORF">HNR65_000690</name>
</gene>
<dbReference type="EMBL" id="JACDUS010000001">
    <property type="protein sequence ID" value="MBA2880383.1"/>
    <property type="molecule type" value="Genomic_DNA"/>
</dbReference>
<protein>
    <submittedName>
        <fullName evidence="1">Uncharacterized protein</fullName>
    </submittedName>
</protein>
<reference evidence="1 2" key="1">
    <citation type="submission" date="2020-07" db="EMBL/GenBank/DDBJ databases">
        <title>Genomic Encyclopedia of Type Strains, Phase IV (KMG-IV): sequencing the most valuable type-strain genomes for metagenomic binning, comparative biology and taxonomic classification.</title>
        <authorList>
            <person name="Goeker M."/>
        </authorList>
    </citation>
    <scope>NUCLEOTIDE SEQUENCE [LARGE SCALE GENOMIC DNA]</scope>
    <source>
        <strain evidence="1 2">DSM 17721</strain>
    </source>
</reference>
<evidence type="ECO:0000313" key="1">
    <source>
        <dbReference type="EMBL" id="MBA2880383.1"/>
    </source>
</evidence>
<comment type="caution">
    <text evidence="1">The sequence shown here is derived from an EMBL/GenBank/DDBJ whole genome shotgun (WGS) entry which is preliminary data.</text>
</comment>
<accession>A0A7W0HJR9</accession>
<proteinExistence type="predicted"/>
<sequence length="94" mass="11232">MIYMHSGGKKARVLDLNKKTYEEAYLKNGTWWNQKVRRVKKVTTVRGGIEYYKHLKKVHLTNGGSVYFTPDWKYFVGSSWASRTKVRHLWKRTH</sequence>
<keyword evidence="2" id="KW-1185">Reference proteome</keyword>
<organism evidence="1 2">
    <name type="scientific">Desulfosalsimonas propionicica</name>
    <dbReference type="NCBI Taxonomy" id="332175"/>
    <lineage>
        <taxon>Bacteria</taxon>
        <taxon>Pseudomonadati</taxon>
        <taxon>Thermodesulfobacteriota</taxon>
        <taxon>Desulfobacteria</taxon>
        <taxon>Desulfobacterales</taxon>
        <taxon>Desulfosalsimonadaceae</taxon>
        <taxon>Desulfosalsimonas</taxon>
    </lineage>
</organism>
<name>A0A7W0HJR9_9BACT</name>
<dbReference type="Proteomes" id="UP000525298">
    <property type="component" value="Unassembled WGS sequence"/>
</dbReference>
<dbReference type="AlphaFoldDB" id="A0A7W0HJR9"/>
<dbReference type="RefSeq" id="WP_181550024.1">
    <property type="nucleotide sequence ID" value="NZ_JACDUS010000001.1"/>
</dbReference>
<evidence type="ECO:0000313" key="2">
    <source>
        <dbReference type="Proteomes" id="UP000525298"/>
    </source>
</evidence>